<dbReference type="EMBL" id="JBBXMP010000234">
    <property type="protein sequence ID" value="KAL0059330.1"/>
    <property type="molecule type" value="Genomic_DNA"/>
</dbReference>
<protein>
    <submittedName>
        <fullName evidence="2">Uncharacterized protein</fullName>
    </submittedName>
</protein>
<organism evidence="2 3">
    <name type="scientific">Marasmius tenuissimus</name>
    <dbReference type="NCBI Taxonomy" id="585030"/>
    <lineage>
        <taxon>Eukaryota</taxon>
        <taxon>Fungi</taxon>
        <taxon>Dikarya</taxon>
        <taxon>Basidiomycota</taxon>
        <taxon>Agaricomycotina</taxon>
        <taxon>Agaricomycetes</taxon>
        <taxon>Agaricomycetidae</taxon>
        <taxon>Agaricales</taxon>
        <taxon>Marasmiineae</taxon>
        <taxon>Marasmiaceae</taxon>
        <taxon>Marasmius</taxon>
    </lineage>
</organism>
<comment type="caution">
    <text evidence="2">The sequence shown here is derived from an EMBL/GenBank/DDBJ whole genome shotgun (WGS) entry which is preliminary data.</text>
</comment>
<dbReference type="Proteomes" id="UP001437256">
    <property type="component" value="Unassembled WGS sequence"/>
</dbReference>
<name>A0ABR2ZDJ3_9AGAR</name>
<sequence length="313" mass="34009">MAPTVQVLHQADSYIDIHLSTGPQNHANSLCQAPIPVVLLDVPKECFLGPMIIRVCTAQASDLSIDANSNESGDTTLVHPDSLQPSRTASPSSVKSTKSERLAPTSPVNHDPDTIFSQDSQSLKTCDFTISGEDTDDSQWSFSTQAANFIDMCEGREDRIVERAATAIDVVSGKCLRVLFELHEIEQALRFDHSGDAICEVSPRTILASTHRDLRSSNKFSDLPIDTSPIAKAGKATLAEISRLLPPHTPIRQHVPVESINDSMHESNSADNGSSTDSEFDEGIERIWDDLPPSQSSEIPVVCSLPEKLHGDC</sequence>
<proteinExistence type="predicted"/>
<evidence type="ECO:0000256" key="1">
    <source>
        <dbReference type="SAM" id="MobiDB-lite"/>
    </source>
</evidence>
<feature type="region of interest" description="Disordered" evidence="1">
    <location>
        <begin position="71"/>
        <end position="118"/>
    </location>
</feature>
<evidence type="ECO:0000313" key="2">
    <source>
        <dbReference type="EMBL" id="KAL0059330.1"/>
    </source>
</evidence>
<feature type="compositionally biased region" description="Polar residues" evidence="1">
    <location>
        <begin position="83"/>
        <end position="96"/>
    </location>
</feature>
<keyword evidence="3" id="KW-1185">Reference proteome</keyword>
<reference evidence="2 3" key="1">
    <citation type="submission" date="2024-05" db="EMBL/GenBank/DDBJ databases">
        <title>A draft genome resource for the thread blight pathogen Marasmius tenuissimus strain MS-2.</title>
        <authorList>
            <person name="Yulfo-Soto G.E."/>
            <person name="Baruah I.K."/>
            <person name="Amoako-Attah I."/>
            <person name="Bukari Y."/>
            <person name="Meinhardt L.W."/>
            <person name="Bailey B.A."/>
            <person name="Cohen S.P."/>
        </authorList>
    </citation>
    <scope>NUCLEOTIDE SEQUENCE [LARGE SCALE GENOMIC DNA]</scope>
    <source>
        <strain evidence="2 3">MS-2</strain>
    </source>
</reference>
<gene>
    <name evidence="2" type="ORF">AAF712_013936</name>
</gene>
<accession>A0ABR2ZDJ3</accession>
<evidence type="ECO:0000313" key="3">
    <source>
        <dbReference type="Proteomes" id="UP001437256"/>
    </source>
</evidence>